<dbReference type="eggNOG" id="KOG1075">
    <property type="taxonomic scope" value="Eukaryota"/>
</dbReference>
<sequence>MTMATEPPLDSNGDDGEKGLDVGGRGLVSDSGESEGGGIKVTEVSVERSRIEIEETHAGVDGKSSGLVNGVNLSVTFSHYRILDGKEEMVTREGVTDKEAVNVGPGTTVGPEFEIVDGVADIEIPVEIFEDVEPLWKSFVVGYFIGDSPSIGSIHSTVNRIWSSPKSKIDVQFISKRTVLFRIEDEQMRKRVLRRKYWHIGDVPLVVCEWNPETAQNPPDLSAMPLWVDLVNVSGYLYSLEELRFLSRTAGNFVKLHPNTEKCVCMDVARVLVEVNLMKLLPQKISFKDKDQCSVTVKVFYPWLPPRCSSCEGWGHTEKECTKMQPKNLEKKSEATGSDKEVVLKLLSDLEHVDAIVVDVNIEEGPKTGGGEVLQTRKYGEWTQNGNPGSLRENLQSKNECRVVSPNGFQVLSDIREESEIDEEEEENGTMRNDGVNLQEVGGNKEERGNASVSQERELQTSHVSNQKGRGKGAVCRWLVTRVLFNLSSLPIIRKFPPRGNNVVDFRWKHAWVQQATQTKSSKVQMENFQRVFDATFPGWNCIHNYDHHPLGRIWVCWSDDVEMVPASSSDFYVIRSTTKHSQGISETCTMRDFQDAIGRCAVDDLAQVGSLYTWTNRRSESPISKKLDRVLVNNQWLTTFPVSFGTFEAGGVSDHLRVWMQLRPSETANRKPFKFFNHVTSHPRFLEVVDNVWNSQAPLYHSRSALKLFYSKLKSLKGDLCGLNKDLFGDLPSRVKLTYEDLCLKQAVATDLPTTAAFEDVLTGILEVNIIAHIYTEIFIYAHLFLKTYISEILGSNIILEHP</sequence>
<evidence type="ECO:0000259" key="2">
    <source>
        <dbReference type="Pfam" id="PF14111"/>
    </source>
</evidence>
<dbReference type="EnsemblPlants" id="Bo7g057700.1">
    <property type="protein sequence ID" value="Bo7g057700.1"/>
    <property type="gene ID" value="Bo7g057700"/>
</dbReference>
<dbReference type="OMA" id="CYIMEES"/>
<proteinExistence type="predicted"/>
<feature type="compositionally biased region" description="Basic and acidic residues" evidence="1">
    <location>
        <begin position="443"/>
        <end position="460"/>
    </location>
</feature>
<protein>
    <recommendedName>
        <fullName evidence="2">DUF4283 domain-containing protein</fullName>
    </recommendedName>
</protein>
<dbReference type="AlphaFoldDB" id="A0A0D3D7A0"/>
<dbReference type="InterPro" id="IPR036691">
    <property type="entry name" value="Endo/exonu/phosph_ase_sf"/>
</dbReference>
<dbReference type="InterPro" id="IPR025558">
    <property type="entry name" value="DUF4283"/>
</dbReference>
<feature type="region of interest" description="Disordered" evidence="1">
    <location>
        <begin position="418"/>
        <end position="468"/>
    </location>
</feature>
<dbReference type="Gramene" id="Bo7g057700.1">
    <property type="protein sequence ID" value="Bo7g057700.1"/>
    <property type="gene ID" value="Bo7g057700"/>
</dbReference>
<dbReference type="Pfam" id="PF14111">
    <property type="entry name" value="DUF4283"/>
    <property type="match status" value="1"/>
</dbReference>
<keyword evidence="4" id="KW-1185">Reference proteome</keyword>
<dbReference type="InterPro" id="IPR040256">
    <property type="entry name" value="At4g02000-like"/>
</dbReference>
<dbReference type="Proteomes" id="UP000032141">
    <property type="component" value="Chromosome C7"/>
</dbReference>
<feature type="region of interest" description="Disordered" evidence="1">
    <location>
        <begin position="1"/>
        <end position="40"/>
    </location>
</feature>
<dbReference type="PANTHER" id="PTHR31286">
    <property type="entry name" value="GLYCINE-RICH CELL WALL STRUCTURAL PROTEIN 1.8-LIKE"/>
    <property type="match status" value="1"/>
</dbReference>
<evidence type="ECO:0000313" key="3">
    <source>
        <dbReference type="EnsemblPlants" id="Bo7g057700.1"/>
    </source>
</evidence>
<reference evidence="3" key="2">
    <citation type="submission" date="2015-03" db="UniProtKB">
        <authorList>
            <consortium name="EnsemblPlants"/>
        </authorList>
    </citation>
    <scope>IDENTIFICATION</scope>
</reference>
<evidence type="ECO:0000313" key="4">
    <source>
        <dbReference type="Proteomes" id="UP000032141"/>
    </source>
</evidence>
<reference evidence="3 4" key="1">
    <citation type="journal article" date="2014" name="Genome Biol.">
        <title>Transcriptome and methylome profiling reveals relics of genome dominance in the mesopolyploid Brassica oleracea.</title>
        <authorList>
            <person name="Parkin I.A."/>
            <person name="Koh C."/>
            <person name="Tang H."/>
            <person name="Robinson S.J."/>
            <person name="Kagale S."/>
            <person name="Clarke W.E."/>
            <person name="Town C.D."/>
            <person name="Nixon J."/>
            <person name="Krishnakumar V."/>
            <person name="Bidwell S.L."/>
            <person name="Denoeud F."/>
            <person name="Belcram H."/>
            <person name="Links M.G."/>
            <person name="Just J."/>
            <person name="Clarke C."/>
            <person name="Bender T."/>
            <person name="Huebert T."/>
            <person name="Mason A.S."/>
            <person name="Pires J.C."/>
            <person name="Barker G."/>
            <person name="Moore J."/>
            <person name="Walley P.G."/>
            <person name="Manoli S."/>
            <person name="Batley J."/>
            <person name="Edwards D."/>
            <person name="Nelson M.N."/>
            <person name="Wang X."/>
            <person name="Paterson A.H."/>
            <person name="King G."/>
            <person name="Bancroft I."/>
            <person name="Chalhoub B."/>
            <person name="Sharpe A.G."/>
        </authorList>
    </citation>
    <scope>NUCLEOTIDE SEQUENCE</scope>
    <source>
        <strain evidence="3 4">cv. TO1000</strain>
    </source>
</reference>
<feature type="domain" description="DUF4283" evidence="2">
    <location>
        <begin position="135"/>
        <end position="215"/>
    </location>
</feature>
<evidence type="ECO:0000256" key="1">
    <source>
        <dbReference type="SAM" id="MobiDB-lite"/>
    </source>
</evidence>
<feature type="compositionally biased region" description="Acidic residues" evidence="1">
    <location>
        <begin position="418"/>
        <end position="428"/>
    </location>
</feature>
<dbReference type="HOGENOM" id="CLU_350353_0_0_1"/>
<accession>A0A0D3D7A0</accession>
<dbReference type="PANTHER" id="PTHR31286:SF148">
    <property type="entry name" value="DUF4283 DOMAIN-CONTAINING PROTEIN"/>
    <property type="match status" value="1"/>
</dbReference>
<organism evidence="3 4">
    <name type="scientific">Brassica oleracea var. oleracea</name>
    <dbReference type="NCBI Taxonomy" id="109376"/>
    <lineage>
        <taxon>Eukaryota</taxon>
        <taxon>Viridiplantae</taxon>
        <taxon>Streptophyta</taxon>
        <taxon>Embryophyta</taxon>
        <taxon>Tracheophyta</taxon>
        <taxon>Spermatophyta</taxon>
        <taxon>Magnoliopsida</taxon>
        <taxon>eudicotyledons</taxon>
        <taxon>Gunneridae</taxon>
        <taxon>Pentapetalae</taxon>
        <taxon>rosids</taxon>
        <taxon>malvids</taxon>
        <taxon>Brassicales</taxon>
        <taxon>Brassicaceae</taxon>
        <taxon>Brassiceae</taxon>
        <taxon>Brassica</taxon>
    </lineage>
</organism>
<name>A0A0D3D7A0_BRAOL</name>
<dbReference type="SUPFAM" id="SSF56219">
    <property type="entry name" value="DNase I-like"/>
    <property type="match status" value="1"/>
</dbReference>